<gene>
    <name evidence="1" type="ORF">RRG08_038489</name>
</gene>
<evidence type="ECO:0000313" key="2">
    <source>
        <dbReference type="Proteomes" id="UP001283361"/>
    </source>
</evidence>
<protein>
    <submittedName>
        <fullName evidence="1">Uncharacterized protein</fullName>
    </submittedName>
</protein>
<sequence>MDMNNWDKNHLGAKRVKENRYKMTGMYPTLSLAVVEYRSKQKPLSLLNESELGQVYKDSKALGLDQ</sequence>
<dbReference type="Proteomes" id="UP001283361">
    <property type="component" value="Unassembled WGS sequence"/>
</dbReference>
<name>A0AAE1DYM1_9GAST</name>
<organism evidence="1 2">
    <name type="scientific">Elysia crispata</name>
    <name type="common">lettuce slug</name>
    <dbReference type="NCBI Taxonomy" id="231223"/>
    <lineage>
        <taxon>Eukaryota</taxon>
        <taxon>Metazoa</taxon>
        <taxon>Spiralia</taxon>
        <taxon>Lophotrochozoa</taxon>
        <taxon>Mollusca</taxon>
        <taxon>Gastropoda</taxon>
        <taxon>Heterobranchia</taxon>
        <taxon>Euthyneura</taxon>
        <taxon>Panpulmonata</taxon>
        <taxon>Sacoglossa</taxon>
        <taxon>Placobranchoidea</taxon>
        <taxon>Plakobranchidae</taxon>
        <taxon>Elysia</taxon>
    </lineage>
</organism>
<evidence type="ECO:0000313" key="1">
    <source>
        <dbReference type="EMBL" id="KAK3787784.1"/>
    </source>
</evidence>
<comment type="caution">
    <text evidence="1">The sequence shown here is derived from an EMBL/GenBank/DDBJ whole genome shotgun (WGS) entry which is preliminary data.</text>
</comment>
<dbReference type="AlphaFoldDB" id="A0AAE1DYM1"/>
<keyword evidence="2" id="KW-1185">Reference proteome</keyword>
<accession>A0AAE1DYM1</accession>
<dbReference type="EMBL" id="JAWDGP010001837">
    <property type="protein sequence ID" value="KAK3787784.1"/>
    <property type="molecule type" value="Genomic_DNA"/>
</dbReference>
<reference evidence="1" key="1">
    <citation type="journal article" date="2023" name="G3 (Bethesda)">
        <title>A reference genome for the long-term kleptoplast-retaining sea slug Elysia crispata morphotype clarki.</title>
        <authorList>
            <person name="Eastman K.E."/>
            <person name="Pendleton A.L."/>
            <person name="Shaikh M.A."/>
            <person name="Suttiyut T."/>
            <person name="Ogas R."/>
            <person name="Tomko P."/>
            <person name="Gavelis G."/>
            <person name="Widhalm J.R."/>
            <person name="Wisecaver J.H."/>
        </authorList>
    </citation>
    <scope>NUCLEOTIDE SEQUENCE</scope>
    <source>
        <strain evidence="1">ECLA1</strain>
    </source>
</reference>
<proteinExistence type="predicted"/>